<keyword evidence="1" id="KW-0238">DNA-binding</keyword>
<feature type="region of interest" description="Disordered" evidence="2">
    <location>
        <begin position="422"/>
        <end position="444"/>
    </location>
</feature>
<reference evidence="4" key="1">
    <citation type="submission" date="2020-05" db="EMBL/GenBank/DDBJ databases">
        <title>Mycena genomes resolve the evolution of fungal bioluminescence.</title>
        <authorList>
            <person name="Tsai I.J."/>
        </authorList>
    </citation>
    <scope>NUCLEOTIDE SEQUENCE</scope>
    <source>
        <strain evidence="4">CCC161011</strain>
    </source>
</reference>
<evidence type="ECO:0000313" key="4">
    <source>
        <dbReference type="EMBL" id="KAF7371685.1"/>
    </source>
</evidence>
<feature type="domain" description="HTH CENPB-type" evidence="3">
    <location>
        <begin position="62"/>
        <end position="138"/>
    </location>
</feature>
<dbReference type="Proteomes" id="UP000620124">
    <property type="component" value="Unassembled WGS sequence"/>
</dbReference>
<keyword evidence="5" id="KW-1185">Reference proteome</keyword>
<dbReference type="PANTHER" id="PTHR19303">
    <property type="entry name" value="TRANSPOSON"/>
    <property type="match status" value="1"/>
</dbReference>
<dbReference type="GO" id="GO:0005634">
    <property type="term" value="C:nucleus"/>
    <property type="evidence" value="ECO:0007669"/>
    <property type="project" value="TreeGrafter"/>
</dbReference>
<proteinExistence type="predicted"/>
<dbReference type="InterPro" id="IPR004875">
    <property type="entry name" value="DDE_SF_endonuclease_dom"/>
</dbReference>
<feature type="compositionally biased region" description="Basic and acidic residues" evidence="2">
    <location>
        <begin position="13"/>
        <end position="25"/>
    </location>
</feature>
<feature type="compositionally biased region" description="Gly residues" evidence="2">
    <location>
        <begin position="532"/>
        <end position="541"/>
    </location>
</feature>
<dbReference type="OrthoDB" id="3040198at2759"/>
<evidence type="ECO:0000256" key="2">
    <source>
        <dbReference type="SAM" id="MobiDB-lite"/>
    </source>
</evidence>
<comment type="caution">
    <text evidence="4">The sequence shown here is derived from an EMBL/GenBank/DDBJ whole genome shotgun (WGS) entry which is preliminary data.</text>
</comment>
<dbReference type="Pfam" id="PF03221">
    <property type="entry name" value="HTH_Tnp_Tc5"/>
    <property type="match status" value="1"/>
</dbReference>
<dbReference type="PROSITE" id="PS51253">
    <property type="entry name" value="HTH_CENPB"/>
    <property type="match status" value="1"/>
</dbReference>
<dbReference type="GO" id="GO:0003677">
    <property type="term" value="F:DNA binding"/>
    <property type="evidence" value="ECO:0007669"/>
    <property type="project" value="UniProtKB-KW"/>
</dbReference>
<feature type="compositionally biased region" description="Low complexity" evidence="2">
    <location>
        <begin position="424"/>
        <end position="434"/>
    </location>
</feature>
<feature type="region of interest" description="Disordered" evidence="2">
    <location>
        <begin position="1"/>
        <end position="43"/>
    </location>
</feature>
<dbReference type="PANTHER" id="PTHR19303:SF74">
    <property type="entry name" value="POGO TRANSPOSABLE ELEMENT WITH KRAB DOMAIN"/>
    <property type="match status" value="1"/>
</dbReference>
<gene>
    <name evidence="4" type="ORF">MVEN_00024800</name>
</gene>
<dbReference type="AlphaFoldDB" id="A0A8H6Z311"/>
<organism evidence="4 5">
    <name type="scientific">Mycena venus</name>
    <dbReference type="NCBI Taxonomy" id="2733690"/>
    <lineage>
        <taxon>Eukaryota</taxon>
        <taxon>Fungi</taxon>
        <taxon>Dikarya</taxon>
        <taxon>Basidiomycota</taxon>
        <taxon>Agaricomycotina</taxon>
        <taxon>Agaricomycetes</taxon>
        <taxon>Agaricomycetidae</taxon>
        <taxon>Agaricales</taxon>
        <taxon>Marasmiineae</taxon>
        <taxon>Mycenaceae</taxon>
        <taxon>Mycena</taxon>
    </lineage>
</organism>
<dbReference type="InterPro" id="IPR050863">
    <property type="entry name" value="CenT-Element_Derived"/>
</dbReference>
<sequence length="551" mass="61937">MPRPVGSAGQRKAAAELDRESKISEAVDLANKGVPHRSAGQKLGIPPATVWHRQHGRRNRRKAHTEEQSLSVAEEDEIIEWLKELDRWGLHLRRGLVIQRAQSILESKAARSASPLSTHVGVNWFTHFLKRHPDLRTALSQRKDISRSKAEHDPVRMAAFYTNLSRAYAPPYNIKPENLYNVDEKGFMMGISAREHVVVFRRTEMDRKMGRRPNGPLVPQDGNRENVTVIDCVCADGSVLPPFIIMKGKRPSYAWAKDSELEKAWIAASPNGWTDNELGVNWVEKLFEPETRDKANGNWRGLVLDNQESHVSAAFIEACLQNRILCIGLPPKTSGISQPLDVSCFKPYQLAYGRAADDEVRSGNRITKQDFPRLLPRARAEAFTRSNIVRGFEQTGIFPFNDKYFPYMRDFYAARDREQLAGFPHHSPASQSSSPTPPPYPRANLRNDLITRVRDLSASPPATPTRAVKVAKDIGYEFERAQTRIVLQGERIRELQNAEKGRTKKGNRRKNETHEIERQRTVGEAGEEDAGEGQGAEGGVDVGAAEPEVVV</sequence>
<dbReference type="EMBL" id="JACAZI010000001">
    <property type="protein sequence ID" value="KAF7371685.1"/>
    <property type="molecule type" value="Genomic_DNA"/>
</dbReference>
<feature type="region of interest" description="Disordered" evidence="2">
    <location>
        <begin position="497"/>
        <end position="551"/>
    </location>
</feature>
<protein>
    <submittedName>
        <fullName evidence="4">CENP-B protein</fullName>
    </submittedName>
</protein>
<evidence type="ECO:0000313" key="5">
    <source>
        <dbReference type="Proteomes" id="UP000620124"/>
    </source>
</evidence>
<name>A0A8H6Z311_9AGAR</name>
<feature type="compositionally biased region" description="Low complexity" evidence="2">
    <location>
        <begin position="542"/>
        <end position="551"/>
    </location>
</feature>
<dbReference type="InterPro" id="IPR006600">
    <property type="entry name" value="HTH_CenpB_DNA-bd_dom"/>
</dbReference>
<feature type="compositionally biased region" description="Basic and acidic residues" evidence="2">
    <location>
        <begin position="509"/>
        <end position="521"/>
    </location>
</feature>
<dbReference type="Pfam" id="PF03184">
    <property type="entry name" value="DDE_1"/>
    <property type="match status" value="1"/>
</dbReference>
<accession>A0A8H6Z311</accession>
<evidence type="ECO:0000259" key="3">
    <source>
        <dbReference type="PROSITE" id="PS51253"/>
    </source>
</evidence>
<evidence type="ECO:0000256" key="1">
    <source>
        <dbReference type="ARBA" id="ARBA00023125"/>
    </source>
</evidence>